<keyword evidence="2" id="KW-1185">Reference proteome</keyword>
<accession>A0A8J4QWR4</accession>
<comment type="caution">
    <text evidence="1">The sequence shown here is derived from an EMBL/GenBank/DDBJ whole genome shotgun (WGS) entry which is preliminary data.</text>
</comment>
<organism evidence="1 2">
    <name type="scientific">Castanea mollissima</name>
    <name type="common">Chinese chestnut</name>
    <dbReference type="NCBI Taxonomy" id="60419"/>
    <lineage>
        <taxon>Eukaryota</taxon>
        <taxon>Viridiplantae</taxon>
        <taxon>Streptophyta</taxon>
        <taxon>Embryophyta</taxon>
        <taxon>Tracheophyta</taxon>
        <taxon>Spermatophyta</taxon>
        <taxon>Magnoliopsida</taxon>
        <taxon>eudicotyledons</taxon>
        <taxon>Gunneridae</taxon>
        <taxon>Pentapetalae</taxon>
        <taxon>rosids</taxon>
        <taxon>fabids</taxon>
        <taxon>Fagales</taxon>
        <taxon>Fagaceae</taxon>
        <taxon>Castanea</taxon>
    </lineage>
</organism>
<evidence type="ECO:0000313" key="1">
    <source>
        <dbReference type="EMBL" id="KAF3960172.1"/>
    </source>
</evidence>
<sequence length="95" mass="10460">MKKGKALAPKQDVATEIREGYVSTAINYNPSHQGKRLFLIEACSKEDNQEVDMEIEMGSEEVVPGISLHTISGPLAPNIMQLQGQHKHMTPLVFG</sequence>
<dbReference type="EMBL" id="JRKL02002164">
    <property type="protein sequence ID" value="KAF3960172.1"/>
    <property type="molecule type" value="Genomic_DNA"/>
</dbReference>
<reference evidence="1" key="1">
    <citation type="submission" date="2020-03" db="EMBL/GenBank/DDBJ databases">
        <title>Castanea mollissima Vanexum genome sequencing.</title>
        <authorList>
            <person name="Staton M."/>
        </authorList>
    </citation>
    <scope>NUCLEOTIDE SEQUENCE</scope>
    <source>
        <tissue evidence="1">Leaf</tissue>
    </source>
</reference>
<gene>
    <name evidence="1" type="ORF">CMV_015094</name>
</gene>
<evidence type="ECO:0000313" key="2">
    <source>
        <dbReference type="Proteomes" id="UP000737018"/>
    </source>
</evidence>
<proteinExistence type="predicted"/>
<protein>
    <submittedName>
        <fullName evidence="1">Uncharacterized protein</fullName>
    </submittedName>
</protein>
<dbReference type="AlphaFoldDB" id="A0A8J4QWR4"/>
<name>A0A8J4QWR4_9ROSI</name>
<dbReference type="Proteomes" id="UP000737018">
    <property type="component" value="Unassembled WGS sequence"/>
</dbReference>